<dbReference type="Pfam" id="PF13639">
    <property type="entry name" value="zf-RING_2"/>
    <property type="match status" value="1"/>
</dbReference>
<feature type="domain" description="RING-type" evidence="4">
    <location>
        <begin position="143"/>
        <end position="183"/>
    </location>
</feature>
<dbReference type="CDD" id="cd16454">
    <property type="entry name" value="RING-H2_PA-TM-RING"/>
    <property type="match status" value="1"/>
</dbReference>
<keyword evidence="1" id="KW-0862">Zinc</keyword>
<feature type="transmembrane region" description="Helical" evidence="3">
    <location>
        <begin position="20"/>
        <end position="41"/>
    </location>
</feature>
<proteinExistence type="predicted"/>
<dbReference type="InterPro" id="IPR001841">
    <property type="entry name" value="Znf_RING"/>
</dbReference>
<evidence type="ECO:0000313" key="6">
    <source>
        <dbReference type="Proteomes" id="UP001391051"/>
    </source>
</evidence>
<protein>
    <recommendedName>
        <fullName evidence="4">RING-type domain-containing protein</fullName>
    </recommendedName>
</protein>
<keyword evidence="3" id="KW-1133">Transmembrane helix</keyword>
<dbReference type="SMART" id="SM00184">
    <property type="entry name" value="RING"/>
    <property type="match status" value="1"/>
</dbReference>
<feature type="region of interest" description="Disordered" evidence="2">
    <location>
        <begin position="46"/>
        <end position="70"/>
    </location>
</feature>
<dbReference type="SUPFAM" id="SSF57850">
    <property type="entry name" value="RING/U-box"/>
    <property type="match status" value="1"/>
</dbReference>
<dbReference type="EMBL" id="JAQQWE010000007">
    <property type="protein sequence ID" value="KAK7946982.1"/>
    <property type="molecule type" value="Genomic_DNA"/>
</dbReference>
<dbReference type="Proteomes" id="UP001391051">
    <property type="component" value="Unassembled WGS sequence"/>
</dbReference>
<keyword evidence="3" id="KW-0812">Transmembrane</keyword>
<dbReference type="PROSITE" id="PS50089">
    <property type="entry name" value="ZF_RING_2"/>
    <property type="match status" value="1"/>
</dbReference>
<organism evidence="5 6">
    <name type="scientific">Apiospora aurea</name>
    <dbReference type="NCBI Taxonomy" id="335848"/>
    <lineage>
        <taxon>Eukaryota</taxon>
        <taxon>Fungi</taxon>
        <taxon>Dikarya</taxon>
        <taxon>Ascomycota</taxon>
        <taxon>Pezizomycotina</taxon>
        <taxon>Sordariomycetes</taxon>
        <taxon>Xylariomycetidae</taxon>
        <taxon>Amphisphaeriales</taxon>
        <taxon>Apiosporaceae</taxon>
        <taxon>Apiospora</taxon>
    </lineage>
</organism>
<dbReference type="RefSeq" id="XP_066697016.1">
    <property type="nucleotide sequence ID" value="XM_066847525.1"/>
</dbReference>
<dbReference type="Gene3D" id="3.30.40.10">
    <property type="entry name" value="Zinc/RING finger domain, C3HC4 (zinc finger)"/>
    <property type="match status" value="1"/>
</dbReference>
<evidence type="ECO:0000313" key="5">
    <source>
        <dbReference type="EMBL" id="KAK7946982.1"/>
    </source>
</evidence>
<dbReference type="InterPro" id="IPR013083">
    <property type="entry name" value="Znf_RING/FYVE/PHD"/>
</dbReference>
<keyword evidence="3" id="KW-0472">Membrane</keyword>
<evidence type="ECO:0000256" key="2">
    <source>
        <dbReference type="SAM" id="MobiDB-lite"/>
    </source>
</evidence>
<evidence type="ECO:0000256" key="3">
    <source>
        <dbReference type="SAM" id="Phobius"/>
    </source>
</evidence>
<keyword evidence="1" id="KW-0479">Metal-binding</keyword>
<reference evidence="5 6" key="1">
    <citation type="submission" date="2023-01" db="EMBL/GenBank/DDBJ databases">
        <title>Analysis of 21 Apiospora genomes using comparative genomics revels a genus with tremendous synthesis potential of carbohydrate active enzymes and secondary metabolites.</title>
        <authorList>
            <person name="Sorensen T."/>
        </authorList>
    </citation>
    <scope>NUCLEOTIDE SEQUENCE [LARGE SCALE GENOMIC DNA]</scope>
    <source>
        <strain evidence="5 6">CBS 24483</strain>
    </source>
</reference>
<comment type="caution">
    <text evidence="5">The sequence shown here is derived from an EMBL/GenBank/DDBJ whole genome shotgun (WGS) entry which is preliminary data.</text>
</comment>
<evidence type="ECO:0000256" key="1">
    <source>
        <dbReference type="PROSITE-ProRule" id="PRU00175"/>
    </source>
</evidence>
<keyword evidence="1" id="KW-0863">Zinc-finger</keyword>
<feature type="region of interest" description="Disordered" evidence="2">
    <location>
        <begin position="196"/>
        <end position="243"/>
    </location>
</feature>
<keyword evidence="6" id="KW-1185">Reference proteome</keyword>
<dbReference type="PANTHER" id="PTHR45676">
    <property type="entry name" value="RING-H2 FINGER PROTEIN ATL51-RELATED"/>
    <property type="match status" value="1"/>
</dbReference>
<gene>
    <name evidence="5" type="ORF">PG986_011303</name>
</gene>
<dbReference type="GeneID" id="92080587"/>
<sequence length="243" mass="26845">MSAPTPAEHGSSPPNPETIHTAVGLSIAVFVLAVIGIWHIGRKTGSSRSSRRRRAIPTRRPQPEILGLDGSLGQSAVDKIPIIKYHNNWPSPECPRNSHNLWPGQAKPQPPTDRTALPPPLPTRLWRLIRRYRDEEEPHMSTCSICTEDFRQGAKLRHLPCGHLFHPACIDPWLCKQSRTCPLWYARKPLSKPPTNTGLTSPCGILEKSDRLGSPGHLGSHAQAASREDSHGDPFGSRAHGRL</sequence>
<accession>A0ABR1Q4R2</accession>
<evidence type="ECO:0000259" key="4">
    <source>
        <dbReference type="PROSITE" id="PS50089"/>
    </source>
</evidence>
<name>A0ABR1Q4R2_9PEZI</name>